<keyword evidence="2" id="KW-1185">Reference proteome</keyword>
<comment type="caution">
    <text evidence="1">The sequence shown here is derived from an EMBL/GenBank/DDBJ whole genome shotgun (WGS) entry which is preliminary data.</text>
</comment>
<dbReference type="EMBL" id="VBQZ03000006">
    <property type="protein sequence ID" value="MXQ81072.1"/>
    <property type="molecule type" value="Genomic_DNA"/>
</dbReference>
<accession>A0A6B0QVG5</accession>
<dbReference type="AlphaFoldDB" id="A0A6B0QVG5"/>
<name>A0A6B0QVG5_9CETA</name>
<dbReference type="Proteomes" id="UP000322234">
    <property type="component" value="Unassembled WGS sequence"/>
</dbReference>
<evidence type="ECO:0000313" key="1">
    <source>
        <dbReference type="EMBL" id="MXQ81072.1"/>
    </source>
</evidence>
<sequence length="137" mass="15380">MWLLYHQACDCSVSYIKGILPMAGGLDVQQAEMQIRLLPTKRALTYSGFVLVEGQECLPCVLIHSNIVESDRQGEEMKDFFIIIKYVRGFQNNPRQTHHGPASFTFLCAVGGFDTKDENVLSKQCGLYRKALSTESS</sequence>
<proteinExistence type="predicted"/>
<protein>
    <submittedName>
        <fullName evidence="1">Uncharacterized protein</fullName>
    </submittedName>
</protein>
<evidence type="ECO:0000313" key="2">
    <source>
        <dbReference type="Proteomes" id="UP000322234"/>
    </source>
</evidence>
<reference evidence="1" key="1">
    <citation type="submission" date="2019-10" db="EMBL/GenBank/DDBJ databases">
        <title>The sequence and de novo assembly of the wild yak genome.</title>
        <authorList>
            <person name="Liu Y."/>
        </authorList>
    </citation>
    <scope>NUCLEOTIDE SEQUENCE [LARGE SCALE GENOMIC DNA]</scope>
    <source>
        <strain evidence="1">WY2019</strain>
    </source>
</reference>
<gene>
    <name evidence="1" type="ORF">E5288_WYG012846</name>
</gene>
<organism evidence="1 2">
    <name type="scientific">Bos mutus</name>
    <name type="common">wild yak</name>
    <dbReference type="NCBI Taxonomy" id="72004"/>
    <lineage>
        <taxon>Eukaryota</taxon>
        <taxon>Metazoa</taxon>
        <taxon>Chordata</taxon>
        <taxon>Craniata</taxon>
        <taxon>Vertebrata</taxon>
        <taxon>Euteleostomi</taxon>
        <taxon>Mammalia</taxon>
        <taxon>Eutheria</taxon>
        <taxon>Laurasiatheria</taxon>
        <taxon>Artiodactyla</taxon>
        <taxon>Ruminantia</taxon>
        <taxon>Pecora</taxon>
        <taxon>Bovidae</taxon>
        <taxon>Bovinae</taxon>
        <taxon>Bos</taxon>
    </lineage>
</organism>